<sequence>MPPEAAVATYPEAVGAVSALLRTVDWTFIRDFSCTPPGITQTELPRVPIDVSNFYDNAAYRAIIIDSLGIDEEKLQTI</sequence>
<accession>A0A1F6ASF9</accession>
<reference evidence="1 2" key="1">
    <citation type="journal article" date="2016" name="Nat. Commun.">
        <title>Thousands of microbial genomes shed light on interconnected biogeochemical processes in an aquifer system.</title>
        <authorList>
            <person name="Anantharaman K."/>
            <person name="Brown C.T."/>
            <person name="Hug L.A."/>
            <person name="Sharon I."/>
            <person name="Castelle C.J."/>
            <person name="Probst A.J."/>
            <person name="Thomas B.C."/>
            <person name="Singh A."/>
            <person name="Wilkins M.J."/>
            <person name="Karaoz U."/>
            <person name="Brodie E.L."/>
            <person name="Williams K.H."/>
            <person name="Hubbard S.S."/>
            <person name="Banfield J.F."/>
        </authorList>
    </citation>
    <scope>NUCLEOTIDE SEQUENCE [LARGE SCALE GENOMIC DNA]</scope>
</reference>
<protein>
    <submittedName>
        <fullName evidence="1">Uncharacterized protein</fullName>
    </submittedName>
</protein>
<evidence type="ECO:0000313" key="1">
    <source>
        <dbReference type="EMBL" id="OGG27433.1"/>
    </source>
</evidence>
<dbReference type="AlphaFoldDB" id="A0A1F6ASF9"/>
<dbReference type="EMBL" id="MFJR01000002">
    <property type="protein sequence ID" value="OGG27433.1"/>
    <property type="molecule type" value="Genomic_DNA"/>
</dbReference>
<name>A0A1F6ASF9_9BACT</name>
<dbReference type="Proteomes" id="UP000176609">
    <property type="component" value="Unassembled WGS sequence"/>
</dbReference>
<proteinExistence type="predicted"/>
<organism evidence="1 2">
    <name type="scientific">Candidatus Gottesmanbacteria bacterium RIFCSPLOWO2_01_FULL_39_12b</name>
    <dbReference type="NCBI Taxonomy" id="1798388"/>
    <lineage>
        <taxon>Bacteria</taxon>
        <taxon>Candidatus Gottesmaniibacteriota</taxon>
    </lineage>
</organism>
<evidence type="ECO:0000313" key="2">
    <source>
        <dbReference type="Proteomes" id="UP000176609"/>
    </source>
</evidence>
<comment type="caution">
    <text evidence="1">The sequence shown here is derived from an EMBL/GenBank/DDBJ whole genome shotgun (WGS) entry which is preliminary data.</text>
</comment>
<gene>
    <name evidence="1" type="ORF">A2960_06585</name>
</gene>